<accession>A0A8S4D5T0</accession>
<dbReference type="SMART" id="SM00980">
    <property type="entry name" value="THAP"/>
    <property type="match status" value="1"/>
</dbReference>
<keyword evidence="8" id="KW-1185">Reference proteome</keyword>
<protein>
    <submittedName>
        <fullName evidence="7">(diamondback moth) hypothetical protein</fullName>
    </submittedName>
</protein>
<dbReference type="InterPro" id="IPR006612">
    <property type="entry name" value="THAP_Znf"/>
</dbReference>
<name>A0A8S4D5T0_PLUXY</name>
<evidence type="ECO:0000256" key="2">
    <source>
        <dbReference type="ARBA" id="ARBA00022771"/>
    </source>
</evidence>
<evidence type="ECO:0000313" key="8">
    <source>
        <dbReference type="Proteomes" id="UP000653454"/>
    </source>
</evidence>
<reference evidence="7" key="1">
    <citation type="submission" date="2020-11" db="EMBL/GenBank/DDBJ databases">
        <authorList>
            <person name="Whiteford S."/>
        </authorList>
    </citation>
    <scope>NUCLEOTIDE SEQUENCE</scope>
</reference>
<evidence type="ECO:0000256" key="5">
    <source>
        <dbReference type="PROSITE-ProRule" id="PRU00309"/>
    </source>
</evidence>
<evidence type="ECO:0000259" key="6">
    <source>
        <dbReference type="PROSITE" id="PS50950"/>
    </source>
</evidence>
<keyword evidence="4 5" id="KW-0238">DNA-binding</keyword>
<dbReference type="AlphaFoldDB" id="A0A8S4D5T0"/>
<dbReference type="Proteomes" id="UP000653454">
    <property type="component" value="Unassembled WGS sequence"/>
</dbReference>
<gene>
    <name evidence="7" type="ORF">PLXY2_LOCUS771</name>
</gene>
<dbReference type="Pfam" id="PF05485">
    <property type="entry name" value="THAP"/>
    <property type="match status" value="1"/>
</dbReference>
<comment type="caution">
    <text evidence="7">The sequence shown here is derived from an EMBL/GenBank/DDBJ whole genome shotgun (WGS) entry which is preliminary data.</text>
</comment>
<proteinExistence type="predicted"/>
<evidence type="ECO:0000256" key="3">
    <source>
        <dbReference type="ARBA" id="ARBA00022833"/>
    </source>
</evidence>
<sequence>MSYKRCCIPGCSFTAGSKNALHDFPNPSKDLDRFMIWVNSIGGDILKLSNNFIYQNRRVCRMHFEEKYHCRFNRLSNIAVPTMYMPCLNANTTVETPLLHEQHLLNVPSVSTEHRSAYLTKAGPLKEIQNMPMITLSEVEMSKQRDYLNDKVNIAPSLKRHYISEEGIKEKIKRKRQKTNTSKICGKLSQTELELFTKLKLAKRKLNKSKKKISIQARQIKAAKKISTNPAFIKIMDDLPASAKILLMLQIREQKKKEKEDVLA</sequence>
<evidence type="ECO:0000313" key="7">
    <source>
        <dbReference type="EMBL" id="CAG9090194.1"/>
    </source>
</evidence>
<keyword evidence="3" id="KW-0862">Zinc</keyword>
<feature type="domain" description="THAP-type" evidence="6">
    <location>
        <begin position="1"/>
        <end position="84"/>
    </location>
</feature>
<keyword evidence="2 5" id="KW-0863">Zinc-finger</keyword>
<dbReference type="EMBL" id="CAJHNJ030000002">
    <property type="protein sequence ID" value="CAG9090194.1"/>
    <property type="molecule type" value="Genomic_DNA"/>
</dbReference>
<dbReference type="GO" id="GO:0008270">
    <property type="term" value="F:zinc ion binding"/>
    <property type="evidence" value="ECO:0007669"/>
    <property type="project" value="UniProtKB-KW"/>
</dbReference>
<dbReference type="PROSITE" id="PS50950">
    <property type="entry name" value="ZF_THAP"/>
    <property type="match status" value="1"/>
</dbReference>
<evidence type="ECO:0000256" key="4">
    <source>
        <dbReference type="ARBA" id="ARBA00023125"/>
    </source>
</evidence>
<keyword evidence="1" id="KW-0479">Metal-binding</keyword>
<evidence type="ECO:0000256" key="1">
    <source>
        <dbReference type="ARBA" id="ARBA00022723"/>
    </source>
</evidence>
<dbReference type="SUPFAM" id="SSF57716">
    <property type="entry name" value="Glucocorticoid receptor-like (DNA-binding domain)"/>
    <property type="match status" value="1"/>
</dbReference>
<dbReference type="GO" id="GO:0003677">
    <property type="term" value="F:DNA binding"/>
    <property type="evidence" value="ECO:0007669"/>
    <property type="project" value="UniProtKB-UniRule"/>
</dbReference>
<organism evidence="7 8">
    <name type="scientific">Plutella xylostella</name>
    <name type="common">Diamondback moth</name>
    <name type="synonym">Plutella maculipennis</name>
    <dbReference type="NCBI Taxonomy" id="51655"/>
    <lineage>
        <taxon>Eukaryota</taxon>
        <taxon>Metazoa</taxon>
        <taxon>Ecdysozoa</taxon>
        <taxon>Arthropoda</taxon>
        <taxon>Hexapoda</taxon>
        <taxon>Insecta</taxon>
        <taxon>Pterygota</taxon>
        <taxon>Neoptera</taxon>
        <taxon>Endopterygota</taxon>
        <taxon>Lepidoptera</taxon>
        <taxon>Glossata</taxon>
        <taxon>Ditrysia</taxon>
        <taxon>Yponomeutoidea</taxon>
        <taxon>Plutellidae</taxon>
        <taxon>Plutella</taxon>
    </lineage>
</organism>